<comment type="subcellular location">
    <subcellularLocation>
        <location evidence="1">Membrane</location>
        <topology evidence="1">Multi-pass membrane protein</topology>
    </subcellularLocation>
</comment>
<protein>
    <submittedName>
        <fullName evidence="10">Major facilitator superfamily (MFS) profile domain-containing protein</fullName>
    </submittedName>
</protein>
<evidence type="ECO:0000256" key="1">
    <source>
        <dbReference type="ARBA" id="ARBA00004141"/>
    </source>
</evidence>
<feature type="transmembrane region" description="Helical" evidence="7">
    <location>
        <begin position="36"/>
        <end position="55"/>
    </location>
</feature>
<dbReference type="FunFam" id="1.20.1250.20:FF:000003">
    <property type="entry name" value="Solute carrier family 17 member 3"/>
    <property type="match status" value="1"/>
</dbReference>
<keyword evidence="4" id="KW-0769">Symport</keyword>
<feature type="transmembrane region" description="Helical" evidence="7">
    <location>
        <begin position="220"/>
        <end position="242"/>
    </location>
</feature>
<accession>A0A914XIQ3</accession>
<dbReference type="InterPro" id="IPR036259">
    <property type="entry name" value="MFS_trans_sf"/>
</dbReference>
<keyword evidence="6 7" id="KW-0472">Membrane</keyword>
<dbReference type="AlphaFoldDB" id="A0A914XIQ3"/>
<keyword evidence="5 7" id="KW-1133">Transmembrane helix</keyword>
<dbReference type="InterPro" id="IPR011701">
    <property type="entry name" value="MFS"/>
</dbReference>
<keyword evidence="9" id="KW-1185">Reference proteome</keyword>
<dbReference type="GO" id="GO:0015293">
    <property type="term" value="F:symporter activity"/>
    <property type="evidence" value="ECO:0007669"/>
    <property type="project" value="UniProtKB-KW"/>
</dbReference>
<feature type="domain" description="Major facilitator superfamily (MFS) profile" evidence="8">
    <location>
        <begin position="1"/>
        <end position="381"/>
    </location>
</feature>
<dbReference type="Pfam" id="PF07690">
    <property type="entry name" value="MFS_1"/>
    <property type="match status" value="1"/>
</dbReference>
<evidence type="ECO:0000313" key="9">
    <source>
        <dbReference type="Proteomes" id="UP000887566"/>
    </source>
</evidence>
<feature type="transmembrane region" description="Helical" evidence="7">
    <location>
        <begin position="6"/>
        <end position="29"/>
    </location>
</feature>
<dbReference type="SUPFAM" id="SSF103473">
    <property type="entry name" value="MFS general substrate transporter"/>
    <property type="match status" value="1"/>
</dbReference>
<feature type="transmembrane region" description="Helical" evidence="7">
    <location>
        <begin position="181"/>
        <end position="200"/>
    </location>
</feature>
<organism evidence="9 10">
    <name type="scientific">Plectus sambesii</name>
    <dbReference type="NCBI Taxonomy" id="2011161"/>
    <lineage>
        <taxon>Eukaryota</taxon>
        <taxon>Metazoa</taxon>
        <taxon>Ecdysozoa</taxon>
        <taxon>Nematoda</taxon>
        <taxon>Chromadorea</taxon>
        <taxon>Plectida</taxon>
        <taxon>Plectina</taxon>
        <taxon>Plectoidea</taxon>
        <taxon>Plectidae</taxon>
        <taxon>Plectus</taxon>
    </lineage>
</organism>
<proteinExistence type="predicted"/>
<feature type="transmembrane region" description="Helical" evidence="7">
    <location>
        <begin position="263"/>
        <end position="283"/>
    </location>
</feature>
<name>A0A914XIQ3_9BILA</name>
<feature type="transmembrane region" description="Helical" evidence="7">
    <location>
        <begin position="289"/>
        <end position="310"/>
    </location>
</feature>
<feature type="transmembrane region" description="Helical" evidence="7">
    <location>
        <begin position="127"/>
        <end position="145"/>
    </location>
</feature>
<dbReference type="WBParaSite" id="PSAMB.scaffold826size40760.g8970.t1">
    <property type="protein sequence ID" value="PSAMB.scaffold826size40760.g8970.t1"/>
    <property type="gene ID" value="PSAMB.scaffold826size40760.g8970"/>
</dbReference>
<evidence type="ECO:0000256" key="7">
    <source>
        <dbReference type="SAM" id="Phobius"/>
    </source>
</evidence>
<keyword evidence="3 7" id="KW-0812">Transmembrane</keyword>
<evidence type="ECO:0000256" key="3">
    <source>
        <dbReference type="ARBA" id="ARBA00022692"/>
    </source>
</evidence>
<dbReference type="GO" id="GO:0016020">
    <property type="term" value="C:membrane"/>
    <property type="evidence" value="ECO:0007669"/>
    <property type="project" value="UniProtKB-SubCell"/>
</dbReference>
<dbReference type="PANTHER" id="PTHR45757">
    <property type="entry name" value="PROTEIN CBG23364-RELATED"/>
    <property type="match status" value="1"/>
</dbReference>
<feature type="transmembrane region" description="Helical" evidence="7">
    <location>
        <begin position="95"/>
        <end position="115"/>
    </location>
</feature>
<feature type="transmembrane region" description="Helical" evidence="7">
    <location>
        <begin position="355"/>
        <end position="376"/>
    </location>
</feature>
<evidence type="ECO:0000256" key="5">
    <source>
        <dbReference type="ARBA" id="ARBA00022989"/>
    </source>
</evidence>
<evidence type="ECO:0000256" key="2">
    <source>
        <dbReference type="ARBA" id="ARBA00022448"/>
    </source>
</evidence>
<evidence type="ECO:0000259" key="8">
    <source>
        <dbReference type="PROSITE" id="PS50850"/>
    </source>
</evidence>
<feature type="transmembrane region" description="Helical" evidence="7">
    <location>
        <begin position="322"/>
        <end position="343"/>
    </location>
</feature>
<evidence type="ECO:0000256" key="6">
    <source>
        <dbReference type="ARBA" id="ARBA00023136"/>
    </source>
</evidence>
<reference evidence="10" key="1">
    <citation type="submission" date="2022-11" db="UniProtKB">
        <authorList>
            <consortium name="WormBaseParasite"/>
        </authorList>
    </citation>
    <scope>IDENTIFICATION</scope>
</reference>
<dbReference type="Proteomes" id="UP000887566">
    <property type="component" value="Unplaced"/>
</dbReference>
<keyword evidence="2" id="KW-0813">Transport</keyword>
<dbReference type="InterPro" id="IPR020846">
    <property type="entry name" value="MFS_dom"/>
</dbReference>
<evidence type="ECO:0000256" key="4">
    <source>
        <dbReference type="ARBA" id="ARBA00022847"/>
    </source>
</evidence>
<dbReference type="Gene3D" id="1.20.1250.20">
    <property type="entry name" value="MFS general substrate transporter like domains"/>
    <property type="match status" value="2"/>
</dbReference>
<sequence>MTAQQRSMLFASEAVGALLAVLPSTWLMHRIGERKVFATVGFLSAVTTASVPFAASLGIKYMIIARAAQGVGLAACLPVMGSVTAHWSSRSENGLFVGVLSTSIQLASMFTMPISGALCVSDGGWPSVYYVHAVLSAALFLLWSICYRDSPHKHPCVAESELRKILHNNERALSRKERRPVPYKAIITSSAVWAIWIASIGNFFGMQLVIQFMPTYMNKVLGFSITKTGITTALPLCLQFVVKMVAGPSSDKIHCVTELTKLRLFNTFAMCGMATFFVALAFIPPSEPTWALLCFIGSTCCLGLSCGGFLKSSSLVAHQYSQFVMAIIQAFMCITILILPFVVGALAPNNLATEWRIIFLINAGILLLANAFFCLFGSAERAEWADETRDGKNDPVRF</sequence>
<evidence type="ECO:0000313" key="10">
    <source>
        <dbReference type="WBParaSite" id="PSAMB.scaffold826size40760.g8970.t1"/>
    </source>
</evidence>
<dbReference type="PROSITE" id="PS50850">
    <property type="entry name" value="MFS"/>
    <property type="match status" value="1"/>
</dbReference>